<dbReference type="PANTHER" id="PTHR12549:SF17">
    <property type="entry name" value="E3 UBIQUITIN-PROTEIN LIGASE JMJ24"/>
    <property type="match status" value="1"/>
</dbReference>
<dbReference type="InterPro" id="IPR001841">
    <property type="entry name" value="Znf_RING"/>
</dbReference>
<dbReference type="PROSITE" id="PS51184">
    <property type="entry name" value="JMJC"/>
    <property type="match status" value="1"/>
</dbReference>
<feature type="region of interest" description="Disordered" evidence="9">
    <location>
        <begin position="97"/>
        <end position="137"/>
    </location>
</feature>
<dbReference type="SMART" id="SM00558">
    <property type="entry name" value="JmjC"/>
    <property type="match status" value="1"/>
</dbReference>
<evidence type="ECO:0000256" key="3">
    <source>
        <dbReference type="ARBA" id="ARBA00022723"/>
    </source>
</evidence>
<dbReference type="PROSITE" id="PS51667">
    <property type="entry name" value="WRC"/>
    <property type="match status" value="1"/>
</dbReference>
<keyword evidence="4" id="KW-0805">Transcription regulation</keyword>
<dbReference type="GO" id="GO:0006357">
    <property type="term" value="P:regulation of transcription by RNA polymerase II"/>
    <property type="evidence" value="ECO:0007669"/>
    <property type="project" value="TreeGrafter"/>
</dbReference>
<dbReference type="GO" id="GO:0008270">
    <property type="term" value="F:zinc ion binding"/>
    <property type="evidence" value="ECO:0007669"/>
    <property type="project" value="UniProtKB-KW"/>
</dbReference>
<evidence type="ECO:0000256" key="2">
    <source>
        <dbReference type="ARBA" id="ARBA00006801"/>
    </source>
</evidence>
<dbReference type="InterPro" id="IPR014977">
    <property type="entry name" value="WRC_dom"/>
</dbReference>
<dbReference type="PANTHER" id="PTHR12549">
    <property type="entry name" value="JMJC DOMAIN-CONTAINING HISTONE DEMETHYLATION PROTEIN"/>
    <property type="match status" value="1"/>
</dbReference>
<feature type="domain" description="JmjC" evidence="11">
    <location>
        <begin position="548"/>
        <end position="854"/>
    </location>
</feature>
<feature type="domain" description="WRC" evidence="12">
    <location>
        <begin position="17"/>
        <end position="61"/>
    </location>
</feature>
<feature type="domain" description="RING-type" evidence="10">
    <location>
        <begin position="139"/>
        <end position="185"/>
    </location>
</feature>
<dbReference type="InterPro" id="IPR003347">
    <property type="entry name" value="JmjC_dom"/>
</dbReference>
<dbReference type="Pfam" id="PF08879">
    <property type="entry name" value="WRC"/>
    <property type="match status" value="1"/>
</dbReference>
<dbReference type="SUPFAM" id="SSF51197">
    <property type="entry name" value="Clavaminate synthase-like"/>
    <property type="match status" value="1"/>
</dbReference>
<reference evidence="13 14" key="1">
    <citation type="journal article" date="2019" name="Nat. Plants">
        <title>Stout camphor tree genome fills gaps in understanding of flowering plant genome evolution.</title>
        <authorList>
            <person name="Chaw S.M."/>
            <person name="Liu Y.C."/>
            <person name="Wu Y.W."/>
            <person name="Wang H.Y."/>
            <person name="Lin C.I."/>
            <person name="Wu C.S."/>
            <person name="Ke H.M."/>
            <person name="Chang L.Y."/>
            <person name="Hsu C.Y."/>
            <person name="Yang H.T."/>
            <person name="Sudianto E."/>
            <person name="Hsu M.H."/>
            <person name="Wu K.P."/>
            <person name="Wang L.N."/>
            <person name="Leebens-Mack J.H."/>
            <person name="Tsai I.J."/>
        </authorList>
    </citation>
    <scope>NUCLEOTIDE SEQUENCE [LARGE SCALE GENOMIC DNA]</scope>
    <source>
        <strain evidence="14">cv. Chaw 1501</strain>
        <tissue evidence="13">Young leaves</tissue>
    </source>
</reference>
<keyword evidence="6" id="KW-0539">Nucleus</keyword>
<sequence>MDHSRAASGNIDENVGIPEDLRCKRTDGKQWRCNALSMPDKTVCEKHYIQAKKRAANSALRASLKKAKTKPTSENNVYLDSKNDDLDINVKDGEFSTALPGRKHKEKPSKNPPLYSPETVSELSYRSTDSSGDADEQTCHQCQRSDRDNVIWCRRCDRRGYCESCIYKWYPDIPLEEIRRACPVCCGTCNCRVCLNGDNLIKEMAGIDKLQCLHHLLSLVRPVLKRIHSDQSFELELETRVHGAKSDIPRANLRPDEQMCCDCCKVPIIDYHWHCAVCLYDLCLTCCRDLRHASLVSIRESEKGQVVERSQDRAIVSEKTTGTTLGGEHVTDFINKSNPCLSHLFLNWKANSDGSIPCPPKESGGCGCPSLDLRRIFKMNWVAKLVKNAEELVSGCKVHDVDRFPTCVSCMGTMVSQSSVLSGSNLIQSSQREDSNDNILYCAASQDIKRGGIFHFQKHWERGEPAVVKHVFDLTSTSSWDPMVIWREMWETTDETMKDDKRLVKAIDFLDWSEVDIELGQFIKGYSEGRIHQNGWPEMLKLKDWPPPNALEEFLLYQRPEFVSKLPLLEYIHSKWGLLNLSSKLPHDSLQNDAGPKLYIGYGTYEEMGRGDPVTKLNIKMGDTVYVLMHTSEVKFQGWQRAKMEKIQRSFTESDAKESVGDAHMVEAEMSLDERKSPDLSPNEHSKQNGYSLELNLEDEIMEDQMCNGKEVTSGEESKDGTCQLEKESEDVLPEKAHAGALWDVFRRQDVPKLNEYVKVHWNEFKNGLCLADDSLMYPLFHQAVFLSKAHKRKLKEEFNIKPWTIEQHVGEAVLIPAGCPFQVRNLQSTVQLGFDFLSPESLGESLRLAQEIRCLPSHHEAKLQMLEVRVPCTTDSCNFAFLQIWLQVGKMALYAASSAIREIQKLALDPIAGPELGFEDLSLTEKVSENIEKMTKPRQNSSI</sequence>
<keyword evidence="7" id="KW-0862">Zinc</keyword>
<dbReference type="Gene3D" id="2.60.120.650">
    <property type="entry name" value="Cupin"/>
    <property type="match status" value="1"/>
</dbReference>
<evidence type="ECO:0000256" key="7">
    <source>
        <dbReference type="PROSITE-ProRule" id="PRU00175"/>
    </source>
</evidence>
<dbReference type="Pfam" id="PF10497">
    <property type="entry name" value="zf-4CXXC_R1"/>
    <property type="match status" value="1"/>
</dbReference>
<evidence type="ECO:0000259" key="10">
    <source>
        <dbReference type="PROSITE" id="PS50089"/>
    </source>
</evidence>
<name>A0A443PV91_9MAGN</name>
<evidence type="ECO:0000256" key="6">
    <source>
        <dbReference type="ARBA" id="ARBA00023242"/>
    </source>
</evidence>
<organism evidence="13 14">
    <name type="scientific">Cinnamomum micranthum f. kanehirae</name>
    <dbReference type="NCBI Taxonomy" id="337451"/>
    <lineage>
        <taxon>Eukaryota</taxon>
        <taxon>Viridiplantae</taxon>
        <taxon>Streptophyta</taxon>
        <taxon>Embryophyta</taxon>
        <taxon>Tracheophyta</taxon>
        <taxon>Spermatophyta</taxon>
        <taxon>Magnoliopsida</taxon>
        <taxon>Magnoliidae</taxon>
        <taxon>Laurales</taxon>
        <taxon>Lauraceae</taxon>
        <taxon>Cinnamomum</taxon>
    </lineage>
</organism>
<dbReference type="Proteomes" id="UP000283530">
    <property type="component" value="Unassembled WGS sequence"/>
</dbReference>
<dbReference type="GO" id="GO:0032454">
    <property type="term" value="F:histone H3K9 demethylase activity"/>
    <property type="evidence" value="ECO:0007669"/>
    <property type="project" value="InterPro"/>
</dbReference>
<dbReference type="GO" id="GO:0003712">
    <property type="term" value="F:transcription coregulator activity"/>
    <property type="evidence" value="ECO:0007669"/>
    <property type="project" value="TreeGrafter"/>
</dbReference>
<protein>
    <submittedName>
        <fullName evidence="13">Zinc finger protein</fullName>
    </submittedName>
</protein>
<evidence type="ECO:0000259" key="11">
    <source>
        <dbReference type="PROSITE" id="PS51184"/>
    </source>
</evidence>
<feature type="compositionally biased region" description="Polar residues" evidence="9">
    <location>
        <begin position="118"/>
        <end position="131"/>
    </location>
</feature>
<comment type="similarity">
    <text evidence="2">Belongs to the JARID1 histone demethylase family.</text>
</comment>
<dbReference type="STRING" id="337451.A0A443PV91"/>
<dbReference type="GO" id="GO:0031490">
    <property type="term" value="F:chromatin DNA binding"/>
    <property type="evidence" value="ECO:0007669"/>
    <property type="project" value="TreeGrafter"/>
</dbReference>
<dbReference type="PROSITE" id="PS50089">
    <property type="entry name" value="ZF_RING_2"/>
    <property type="match status" value="1"/>
</dbReference>
<evidence type="ECO:0000256" key="5">
    <source>
        <dbReference type="ARBA" id="ARBA00023163"/>
    </source>
</evidence>
<comment type="subcellular location">
    <subcellularLocation>
        <location evidence="1">Nucleus</location>
    </subcellularLocation>
</comment>
<evidence type="ECO:0000256" key="9">
    <source>
        <dbReference type="SAM" id="MobiDB-lite"/>
    </source>
</evidence>
<comment type="caution">
    <text evidence="8">Lacks conserved residue(s) required for the propagation of feature annotation.</text>
</comment>
<keyword evidence="5" id="KW-0804">Transcription</keyword>
<gene>
    <name evidence="13" type="ORF">CKAN_02397400</name>
</gene>
<accession>A0A443PV91</accession>
<comment type="caution">
    <text evidence="13">The sequence shown here is derived from an EMBL/GenBank/DDBJ whole genome shotgun (WGS) entry which is preliminary data.</text>
</comment>
<evidence type="ECO:0000256" key="4">
    <source>
        <dbReference type="ARBA" id="ARBA00023015"/>
    </source>
</evidence>
<dbReference type="AlphaFoldDB" id="A0A443PV91"/>
<keyword evidence="7" id="KW-0863">Zinc-finger</keyword>
<dbReference type="OrthoDB" id="1667110at2759"/>
<evidence type="ECO:0000259" key="12">
    <source>
        <dbReference type="PROSITE" id="PS51667"/>
    </source>
</evidence>
<keyword evidence="14" id="KW-1185">Reference proteome</keyword>
<dbReference type="GO" id="GO:0000785">
    <property type="term" value="C:chromatin"/>
    <property type="evidence" value="ECO:0007669"/>
    <property type="project" value="TreeGrafter"/>
</dbReference>
<dbReference type="Pfam" id="PF02373">
    <property type="entry name" value="JmjC"/>
    <property type="match status" value="1"/>
</dbReference>
<dbReference type="EMBL" id="QPKB01000011">
    <property type="protein sequence ID" value="RWR94669.1"/>
    <property type="molecule type" value="Genomic_DNA"/>
</dbReference>
<dbReference type="InterPro" id="IPR018866">
    <property type="entry name" value="Znf-4CXXC_R1"/>
</dbReference>
<dbReference type="GO" id="GO:0000118">
    <property type="term" value="C:histone deacetylase complex"/>
    <property type="evidence" value="ECO:0007669"/>
    <property type="project" value="TreeGrafter"/>
</dbReference>
<evidence type="ECO:0000256" key="1">
    <source>
        <dbReference type="ARBA" id="ARBA00004123"/>
    </source>
</evidence>
<evidence type="ECO:0000256" key="8">
    <source>
        <dbReference type="PROSITE-ProRule" id="PRU01002"/>
    </source>
</evidence>
<keyword evidence="3" id="KW-0479">Metal-binding</keyword>
<dbReference type="InterPro" id="IPR045109">
    <property type="entry name" value="LSDs-like"/>
</dbReference>
<evidence type="ECO:0000313" key="14">
    <source>
        <dbReference type="Proteomes" id="UP000283530"/>
    </source>
</evidence>
<evidence type="ECO:0000313" key="13">
    <source>
        <dbReference type="EMBL" id="RWR94669.1"/>
    </source>
</evidence>
<proteinExistence type="inferred from homology"/>